<protein>
    <submittedName>
        <fullName evidence="2">PHP domain-containing protein</fullName>
    </submittedName>
</protein>
<dbReference type="NCBIfam" id="NF038032">
    <property type="entry name" value="CehA_McbA_metalo"/>
    <property type="match status" value="1"/>
</dbReference>
<reference evidence="2 3" key="1">
    <citation type="journal article" date="2017" name="ISME J.">
        <title>Energy and carbon metabolisms in a deep terrestrial subsurface fluid microbial community.</title>
        <authorList>
            <person name="Momper L."/>
            <person name="Jungbluth S.P."/>
            <person name="Lee M.D."/>
            <person name="Amend J.P."/>
        </authorList>
    </citation>
    <scope>NUCLEOTIDE SEQUENCE [LARGE SCALE GENOMIC DNA]</scope>
    <source>
        <strain evidence="2">SURF_5</strain>
    </source>
</reference>
<dbReference type="InterPro" id="IPR004013">
    <property type="entry name" value="PHP_dom"/>
</dbReference>
<dbReference type="GO" id="GO:0035312">
    <property type="term" value="F:5'-3' DNA exonuclease activity"/>
    <property type="evidence" value="ECO:0007669"/>
    <property type="project" value="TreeGrafter"/>
</dbReference>
<proteinExistence type="predicted"/>
<evidence type="ECO:0000259" key="1">
    <source>
        <dbReference type="SMART" id="SM00481"/>
    </source>
</evidence>
<accession>A0A3A4NZF0</accession>
<dbReference type="PANTHER" id="PTHR42924:SF3">
    <property type="entry name" value="POLYMERASE_HISTIDINOL PHOSPHATASE N-TERMINAL DOMAIN-CONTAINING PROTEIN"/>
    <property type="match status" value="1"/>
</dbReference>
<dbReference type="InterPro" id="IPR052018">
    <property type="entry name" value="PHP_domain"/>
</dbReference>
<dbReference type="SUPFAM" id="SSF89550">
    <property type="entry name" value="PHP domain-like"/>
    <property type="match status" value="1"/>
</dbReference>
<dbReference type="EMBL" id="QZKU01000017">
    <property type="protein sequence ID" value="RJP25868.1"/>
    <property type="molecule type" value="Genomic_DNA"/>
</dbReference>
<dbReference type="PANTHER" id="PTHR42924">
    <property type="entry name" value="EXONUCLEASE"/>
    <property type="match status" value="1"/>
</dbReference>
<organism evidence="2 3">
    <name type="scientific">Abyssobacteria bacterium (strain SURF_5)</name>
    <dbReference type="NCBI Taxonomy" id="2093360"/>
    <lineage>
        <taxon>Bacteria</taxon>
        <taxon>Pseudomonadati</taxon>
        <taxon>Candidatus Hydrogenedentota</taxon>
        <taxon>Candidatus Abyssobacteria</taxon>
    </lineage>
</organism>
<dbReference type="SMART" id="SM00481">
    <property type="entry name" value="POLIIIAc"/>
    <property type="match status" value="1"/>
</dbReference>
<dbReference type="Pfam" id="PF02811">
    <property type="entry name" value="PHP"/>
    <property type="match status" value="1"/>
</dbReference>
<dbReference type="Gene3D" id="3.20.20.140">
    <property type="entry name" value="Metal-dependent hydrolases"/>
    <property type="match status" value="1"/>
</dbReference>
<sequence>MLDREYIGNLHIHSTYSDGTSTIEEIAAAAGRAGIHFVGINDHFTLRGLKEGKEGWRDRVAVLVGCEINERYNHYLAYNIKDEIPNDTAEPQNVIDAVNREGGFGFIAHPYELGSPLHDGGAAFNWLRWDVNGYTGISIWNFSSIWKGNARNYPLGLYYYYNIGAADLDPLRDAMAKWDELLQTRKVVAIGTSDNHGMNVKALLGLIRGKIFDYEYACRAVNTHILLNGELPEDFQAAKQAIYDALRHGHCFVGNSLFENARGFRFYAEPKSGITEMGDDGSLADSPVLVVKSPARAHIRFIHSGRIVKEELSTSSSFKPDSPGPYRVELHLPRPRGKTRAWIYSNPIYLA</sequence>
<gene>
    <name evidence="2" type="ORF">C4520_01575</name>
</gene>
<dbReference type="InterPro" id="IPR016195">
    <property type="entry name" value="Pol/histidinol_Pase-like"/>
</dbReference>
<dbReference type="AlphaFoldDB" id="A0A3A4NZF0"/>
<dbReference type="InterPro" id="IPR003141">
    <property type="entry name" value="Pol/His_phosphatase_N"/>
</dbReference>
<evidence type="ECO:0000313" key="2">
    <source>
        <dbReference type="EMBL" id="RJP25868.1"/>
    </source>
</evidence>
<name>A0A3A4NZF0_ABYX5</name>
<comment type="caution">
    <text evidence="2">The sequence shown here is derived from an EMBL/GenBank/DDBJ whole genome shotgun (WGS) entry which is preliminary data.</text>
</comment>
<feature type="domain" description="Polymerase/histidinol phosphatase N-terminal" evidence="1">
    <location>
        <begin position="8"/>
        <end position="72"/>
    </location>
</feature>
<evidence type="ECO:0000313" key="3">
    <source>
        <dbReference type="Proteomes" id="UP000265882"/>
    </source>
</evidence>
<dbReference type="Proteomes" id="UP000265882">
    <property type="component" value="Unassembled WGS sequence"/>
</dbReference>
<dbReference type="GO" id="GO:0004534">
    <property type="term" value="F:5'-3' RNA exonuclease activity"/>
    <property type="evidence" value="ECO:0007669"/>
    <property type="project" value="TreeGrafter"/>
</dbReference>